<evidence type="ECO:0000313" key="2">
    <source>
        <dbReference type="EMBL" id="KAF5372819.1"/>
    </source>
</evidence>
<evidence type="ECO:0000256" key="1">
    <source>
        <dbReference type="SAM" id="MobiDB-lite"/>
    </source>
</evidence>
<protein>
    <submittedName>
        <fullName evidence="2">Uncharacterized protein</fullName>
    </submittedName>
</protein>
<dbReference type="EMBL" id="JAACJN010000108">
    <property type="protein sequence ID" value="KAF5372819.1"/>
    <property type="molecule type" value="Genomic_DNA"/>
</dbReference>
<dbReference type="CDD" id="cd21037">
    <property type="entry name" value="MLKL_NTD"/>
    <property type="match status" value="1"/>
</dbReference>
<dbReference type="InterPro" id="IPR059179">
    <property type="entry name" value="MLKL-like_MCAfunc"/>
</dbReference>
<evidence type="ECO:0000313" key="3">
    <source>
        <dbReference type="Proteomes" id="UP000518752"/>
    </source>
</evidence>
<dbReference type="AlphaFoldDB" id="A0A8H5LXC4"/>
<dbReference type="Proteomes" id="UP000518752">
    <property type="component" value="Unassembled WGS sequence"/>
</dbReference>
<dbReference type="OrthoDB" id="192148at2759"/>
<dbReference type="InterPro" id="IPR036537">
    <property type="entry name" value="Adaptor_Cbl_N_dom_sf"/>
</dbReference>
<name>A0A8H5LXC4_9AGAR</name>
<keyword evidence="3" id="KW-1185">Reference proteome</keyword>
<feature type="region of interest" description="Disordered" evidence="1">
    <location>
        <begin position="1"/>
        <end position="84"/>
    </location>
</feature>
<sequence length="235" mass="25727">MDTTREESKRDDKGVRTEEGEGVMTTTKSTGTRRMRGIKVPGKWSKRPTSPANQAEPTPSEHKSTSPPARAERPPTQVSSSATWDASEHALRALAAAAQASSMPFVGVLSSVALSILDIIRNTKDNQDSFKQLASAACNLAFTVSTTYQRLHSEGKQDEQSSSPLHSDSESGLRTHDTSLNEEVQNLIATFEAIKEFVDSRLSRPLLRRFVSSQSDSSLIQATKINSRTLRTHSQ</sequence>
<comment type="caution">
    <text evidence="2">The sequence shown here is derived from an EMBL/GenBank/DDBJ whole genome shotgun (WGS) entry which is preliminary data.</text>
</comment>
<dbReference type="Gene3D" id="1.20.930.20">
    <property type="entry name" value="Adaptor protein Cbl, N-terminal domain"/>
    <property type="match status" value="1"/>
</dbReference>
<feature type="compositionally biased region" description="Polar residues" evidence="1">
    <location>
        <begin position="47"/>
        <end position="57"/>
    </location>
</feature>
<gene>
    <name evidence="2" type="ORF">D9757_011102</name>
</gene>
<organism evidence="2 3">
    <name type="scientific">Collybiopsis confluens</name>
    <dbReference type="NCBI Taxonomy" id="2823264"/>
    <lineage>
        <taxon>Eukaryota</taxon>
        <taxon>Fungi</taxon>
        <taxon>Dikarya</taxon>
        <taxon>Basidiomycota</taxon>
        <taxon>Agaricomycotina</taxon>
        <taxon>Agaricomycetes</taxon>
        <taxon>Agaricomycetidae</taxon>
        <taxon>Agaricales</taxon>
        <taxon>Marasmiineae</taxon>
        <taxon>Omphalotaceae</taxon>
        <taxon>Collybiopsis</taxon>
    </lineage>
</organism>
<accession>A0A8H5LXC4</accession>
<dbReference type="GO" id="GO:0007166">
    <property type="term" value="P:cell surface receptor signaling pathway"/>
    <property type="evidence" value="ECO:0007669"/>
    <property type="project" value="InterPro"/>
</dbReference>
<proteinExistence type="predicted"/>
<feature type="compositionally biased region" description="Basic and acidic residues" evidence="1">
    <location>
        <begin position="1"/>
        <end position="19"/>
    </location>
</feature>
<reference evidence="2 3" key="1">
    <citation type="journal article" date="2020" name="ISME J.">
        <title>Uncovering the hidden diversity of litter-decomposition mechanisms in mushroom-forming fungi.</title>
        <authorList>
            <person name="Floudas D."/>
            <person name="Bentzer J."/>
            <person name="Ahren D."/>
            <person name="Johansson T."/>
            <person name="Persson P."/>
            <person name="Tunlid A."/>
        </authorList>
    </citation>
    <scope>NUCLEOTIDE SEQUENCE [LARGE SCALE GENOMIC DNA]</scope>
    <source>
        <strain evidence="2 3">CBS 406.79</strain>
    </source>
</reference>
<feature type="region of interest" description="Disordered" evidence="1">
    <location>
        <begin position="151"/>
        <end position="175"/>
    </location>
</feature>